<proteinExistence type="predicted"/>
<dbReference type="Proteomes" id="UP000242180">
    <property type="component" value="Unassembled WGS sequence"/>
</dbReference>
<name>A0A1X2H4X8_SYNRA</name>
<accession>A0A1X2H4X8</accession>
<protein>
    <submittedName>
        <fullName evidence="1">Uncharacterized protein</fullName>
    </submittedName>
</protein>
<gene>
    <name evidence="1" type="ORF">BCR43DRAFT_496965</name>
</gene>
<dbReference type="EMBL" id="MCGN01000009">
    <property type="protein sequence ID" value="ORY93459.1"/>
    <property type="molecule type" value="Genomic_DNA"/>
</dbReference>
<comment type="caution">
    <text evidence="1">The sequence shown here is derived from an EMBL/GenBank/DDBJ whole genome shotgun (WGS) entry which is preliminary data.</text>
</comment>
<dbReference type="AlphaFoldDB" id="A0A1X2H4X8"/>
<evidence type="ECO:0000313" key="1">
    <source>
        <dbReference type="EMBL" id="ORY93459.1"/>
    </source>
</evidence>
<dbReference type="InParanoid" id="A0A1X2H4X8"/>
<sequence>MRKGSSRLVSSAGRTLQKIHTLTPAKEKCHANILFVQVTLLQKYTQIGCLCIGCTDKRCRGPPCFPFRI</sequence>
<keyword evidence="2" id="KW-1185">Reference proteome</keyword>
<reference evidence="1 2" key="1">
    <citation type="submission" date="2016-07" db="EMBL/GenBank/DDBJ databases">
        <title>Pervasive Adenine N6-methylation of Active Genes in Fungi.</title>
        <authorList>
            <consortium name="DOE Joint Genome Institute"/>
            <person name="Mondo S.J."/>
            <person name="Dannebaum R.O."/>
            <person name="Kuo R.C."/>
            <person name="Labutti K."/>
            <person name="Haridas S."/>
            <person name="Kuo A."/>
            <person name="Salamov A."/>
            <person name="Ahrendt S.R."/>
            <person name="Lipzen A."/>
            <person name="Sullivan W."/>
            <person name="Andreopoulos W.B."/>
            <person name="Clum A."/>
            <person name="Lindquist E."/>
            <person name="Daum C."/>
            <person name="Ramamoorthy G.K."/>
            <person name="Gryganskyi A."/>
            <person name="Culley D."/>
            <person name="Magnuson J.K."/>
            <person name="James T.Y."/>
            <person name="O'Malley M.A."/>
            <person name="Stajich J.E."/>
            <person name="Spatafora J.W."/>
            <person name="Visel A."/>
            <person name="Grigoriev I.V."/>
        </authorList>
    </citation>
    <scope>NUCLEOTIDE SEQUENCE [LARGE SCALE GENOMIC DNA]</scope>
    <source>
        <strain evidence="1 2">NRRL 2496</strain>
    </source>
</reference>
<organism evidence="1 2">
    <name type="scientific">Syncephalastrum racemosum</name>
    <name type="common">Filamentous fungus</name>
    <dbReference type="NCBI Taxonomy" id="13706"/>
    <lineage>
        <taxon>Eukaryota</taxon>
        <taxon>Fungi</taxon>
        <taxon>Fungi incertae sedis</taxon>
        <taxon>Mucoromycota</taxon>
        <taxon>Mucoromycotina</taxon>
        <taxon>Mucoromycetes</taxon>
        <taxon>Mucorales</taxon>
        <taxon>Syncephalastraceae</taxon>
        <taxon>Syncephalastrum</taxon>
    </lineage>
</organism>
<evidence type="ECO:0000313" key="2">
    <source>
        <dbReference type="Proteomes" id="UP000242180"/>
    </source>
</evidence>